<evidence type="ECO:0000313" key="2">
    <source>
        <dbReference type="EMBL" id="OCX76237.1"/>
    </source>
</evidence>
<dbReference type="AlphaFoldDB" id="A0A1C2J9N1"/>
<dbReference type="Proteomes" id="UP000094893">
    <property type="component" value="Unassembled WGS sequence"/>
</dbReference>
<gene>
    <name evidence="2" type="ORF">A6P07_02780</name>
</gene>
<evidence type="ECO:0000313" key="3">
    <source>
        <dbReference type="Proteomes" id="UP000094893"/>
    </source>
</evidence>
<evidence type="ECO:0000256" key="1">
    <source>
        <dbReference type="SAM" id="MobiDB-lite"/>
    </source>
</evidence>
<name>A0A1C2J9N1_ACITH</name>
<reference evidence="2 3" key="1">
    <citation type="journal article" date="2016" name="Int. J. Mol. Sci.">
        <title>Comparative genomics of the extreme acidophile Acidithiobacillus thiooxidans reveals intraspecific divergence and niche adaptation.</title>
        <authorList>
            <person name="Zhang X."/>
            <person name="Feng X."/>
            <person name="Tao J."/>
            <person name="Ma L."/>
            <person name="Xiao Y."/>
            <person name="Liang Y."/>
            <person name="Liu X."/>
            <person name="Yin H."/>
        </authorList>
    </citation>
    <scope>NUCLEOTIDE SEQUENCE [LARGE SCALE GENOMIC DNA]</scope>
    <source>
        <strain evidence="2 3">A02</strain>
    </source>
</reference>
<accession>A0A1C2J9N1</accession>
<sequence>MDQTINFALRNSRSKQRNTEAERHSRRAKREKALSTCKLLTGESKVRLTDKGISITRTVTFPPDSVRSQLLHTILDETVFNEQDGVWVFTGSMRGLALDGLSDGKKHDLSYLLECMADFVRLGILTRLLAKRGTPITYRVNVNADV</sequence>
<organism evidence="2 3">
    <name type="scientific">Acidithiobacillus thiooxidans</name>
    <name type="common">Thiobacillus thiooxidans</name>
    <dbReference type="NCBI Taxonomy" id="930"/>
    <lineage>
        <taxon>Bacteria</taxon>
        <taxon>Pseudomonadati</taxon>
        <taxon>Pseudomonadota</taxon>
        <taxon>Acidithiobacillia</taxon>
        <taxon>Acidithiobacillales</taxon>
        <taxon>Acidithiobacillaceae</taxon>
        <taxon>Acidithiobacillus</taxon>
    </lineage>
</organism>
<protein>
    <submittedName>
        <fullName evidence="2">Uncharacterized protein</fullName>
    </submittedName>
</protein>
<feature type="region of interest" description="Disordered" evidence="1">
    <location>
        <begin position="11"/>
        <end position="31"/>
    </location>
</feature>
<proteinExistence type="predicted"/>
<dbReference type="EMBL" id="LWSA01000028">
    <property type="protein sequence ID" value="OCX76237.1"/>
    <property type="molecule type" value="Genomic_DNA"/>
</dbReference>
<comment type="caution">
    <text evidence="2">The sequence shown here is derived from an EMBL/GenBank/DDBJ whole genome shotgun (WGS) entry which is preliminary data.</text>
</comment>